<evidence type="ECO:0000313" key="16">
    <source>
        <dbReference type="Proteomes" id="UP000194127"/>
    </source>
</evidence>
<dbReference type="PRINTS" id="PR00463">
    <property type="entry name" value="EP450I"/>
</dbReference>
<dbReference type="GeneID" id="36323796"/>
<dbReference type="RefSeq" id="XP_024340207.1">
    <property type="nucleotide sequence ID" value="XM_024478846.1"/>
</dbReference>
<keyword evidence="16" id="KW-1185">Reference proteome</keyword>
<dbReference type="GO" id="GO:0016705">
    <property type="term" value="F:oxidoreductase activity, acting on paired donors, with incorporation or reduction of molecular oxygen"/>
    <property type="evidence" value="ECO:0007669"/>
    <property type="project" value="InterPro"/>
</dbReference>
<evidence type="ECO:0000256" key="1">
    <source>
        <dbReference type="ARBA" id="ARBA00001971"/>
    </source>
</evidence>
<evidence type="ECO:0000256" key="7">
    <source>
        <dbReference type="ARBA" id="ARBA00022723"/>
    </source>
</evidence>
<dbReference type="PROSITE" id="PS00086">
    <property type="entry name" value="CYTOCHROME_P450"/>
    <property type="match status" value="1"/>
</dbReference>
<dbReference type="PANTHER" id="PTHR46300">
    <property type="entry name" value="P450, PUTATIVE (EUROFUNG)-RELATED-RELATED"/>
    <property type="match status" value="1"/>
</dbReference>
<keyword evidence="9" id="KW-0560">Oxidoreductase</keyword>
<gene>
    <name evidence="15" type="ORF">POSPLADRAFT_1045744</name>
</gene>
<evidence type="ECO:0000256" key="6">
    <source>
        <dbReference type="ARBA" id="ARBA00022692"/>
    </source>
</evidence>
<dbReference type="Gene3D" id="1.10.630.10">
    <property type="entry name" value="Cytochrome P450"/>
    <property type="match status" value="1"/>
</dbReference>
<evidence type="ECO:0000256" key="13">
    <source>
        <dbReference type="PIRSR" id="PIRSR602401-1"/>
    </source>
</evidence>
<evidence type="ECO:0000313" key="15">
    <source>
        <dbReference type="EMBL" id="OSX63413.1"/>
    </source>
</evidence>
<dbReference type="Proteomes" id="UP000194127">
    <property type="component" value="Unassembled WGS sequence"/>
</dbReference>
<keyword evidence="6" id="KW-0812">Transmembrane</keyword>
<dbReference type="CDD" id="cd11065">
    <property type="entry name" value="CYP64-like"/>
    <property type="match status" value="1"/>
</dbReference>
<accession>A0A1X6N4Q6</accession>
<dbReference type="PANTHER" id="PTHR46300:SF2">
    <property type="entry name" value="CYTOCHROME P450 MONOOXYGENASE ALNH-RELATED"/>
    <property type="match status" value="1"/>
</dbReference>
<dbReference type="GO" id="GO:0020037">
    <property type="term" value="F:heme binding"/>
    <property type="evidence" value="ECO:0007669"/>
    <property type="project" value="InterPro"/>
</dbReference>
<dbReference type="EMBL" id="KZ110595">
    <property type="protein sequence ID" value="OSX63413.1"/>
    <property type="molecule type" value="Genomic_DNA"/>
</dbReference>
<dbReference type="SUPFAM" id="SSF48264">
    <property type="entry name" value="Cytochrome P450"/>
    <property type="match status" value="1"/>
</dbReference>
<keyword evidence="5 13" id="KW-0349">Heme</keyword>
<comment type="cofactor">
    <cofactor evidence="1 13">
        <name>heme</name>
        <dbReference type="ChEBI" id="CHEBI:30413"/>
    </cofactor>
</comment>
<evidence type="ECO:0000256" key="3">
    <source>
        <dbReference type="ARBA" id="ARBA00005179"/>
    </source>
</evidence>
<feature type="signal peptide" evidence="14">
    <location>
        <begin position="1"/>
        <end position="17"/>
    </location>
</feature>
<keyword evidence="7 13" id="KW-0479">Metal-binding</keyword>
<dbReference type="GO" id="GO:0005506">
    <property type="term" value="F:iron ion binding"/>
    <property type="evidence" value="ECO:0007669"/>
    <property type="project" value="InterPro"/>
</dbReference>
<dbReference type="Pfam" id="PF00067">
    <property type="entry name" value="p450"/>
    <property type="match status" value="1"/>
</dbReference>
<evidence type="ECO:0000256" key="10">
    <source>
        <dbReference type="ARBA" id="ARBA00023004"/>
    </source>
</evidence>
<evidence type="ECO:0000256" key="9">
    <source>
        <dbReference type="ARBA" id="ARBA00023002"/>
    </source>
</evidence>
<name>A0A1X6N4Q6_9APHY</name>
<dbReference type="GO" id="GO:0004497">
    <property type="term" value="F:monooxygenase activity"/>
    <property type="evidence" value="ECO:0007669"/>
    <property type="project" value="UniProtKB-KW"/>
</dbReference>
<evidence type="ECO:0008006" key="17">
    <source>
        <dbReference type="Google" id="ProtNLM"/>
    </source>
</evidence>
<dbReference type="AlphaFoldDB" id="A0A1X6N4Q6"/>
<dbReference type="InterPro" id="IPR002401">
    <property type="entry name" value="Cyt_P450_E_grp-I"/>
</dbReference>
<feature type="binding site" description="axial binding residue" evidence="13">
    <location>
        <position position="451"/>
    </location>
    <ligand>
        <name>heme</name>
        <dbReference type="ChEBI" id="CHEBI:30413"/>
    </ligand>
    <ligandPart>
        <name>Fe</name>
        <dbReference type="ChEBI" id="CHEBI:18248"/>
    </ligandPart>
</feature>
<keyword evidence="10 13" id="KW-0408">Iron</keyword>
<comment type="subcellular location">
    <subcellularLocation>
        <location evidence="2">Membrane</location>
    </subcellularLocation>
</comment>
<dbReference type="InterPro" id="IPR050364">
    <property type="entry name" value="Cytochrome_P450_fung"/>
</dbReference>
<keyword evidence="11" id="KW-0503">Monooxygenase</keyword>
<evidence type="ECO:0000256" key="2">
    <source>
        <dbReference type="ARBA" id="ARBA00004370"/>
    </source>
</evidence>
<dbReference type="InterPro" id="IPR001128">
    <property type="entry name" value="Cyt_P450"/>
</dbReference>
<evidence type="ECO:0000256" key="11">
    <source>
        <dbReference type="ARBA" id="ARBA00023033"/>
    </source>
</evidence>
<dbReference type="InterPro" id="IPR036396">
    <property type="entry name" value="Cyt_P450_sf"/>
</dbReference>
<dbReference type="PRINTS" id="PR00385">
    <property type="entry name" value="P450"/>
</dbReference>
<evidence type="ECO:0000256" key="4">
    <source>
        <dbReference type="ARBA" id="ARBA00010617"/>
    </source>
</evidence>
<proteinExistence type="inferred from homology"/>
<dbReference type="InterPro" id="IPR017972">
    <property type="entry name" value="Cyt_P450_CS"/>
</dbReference>
<keyword evidence="12" id="KW-0472">Membrane</keyword>
<comment type="pathway">
    <text evidence="3">Secondary metabolite biosynthesis.</text>
</comment>
<dbReference type="STRING" id="670580.A0A1X6N4Q6"/>
<sequence>MAALILGILWLLPFLSGHSYDVFGRRPRDKDSLSIPDGPLGLPIVGSFPFLTHYPELTLHKWRKRFGPLYSMWLGNQLFVIVSDPGIAKDLMVTNGAVFSSRKEMFIKSQIVFAGRGITATPYNDRWRKHRRIATGWLNLRAVIDYSNVLDYEATVMMKNLYLTGKGGDAPINPQPHAGRCSLNNMLTIVFGTRTDSIDNPLVSRALMLSREFMAGNRNCTGPVSNLVDFVTPLQWLPTSMSIRGKRLHKDLVETYGGMIKDIERRMNAGGTVPDCLAKTMILSRQEEELDHLDMAILASAFMIGGVETTASIMQWFSALIPAYPDIQLKAQVELDRVVGRDRLPTVEDEQNLPFCHAIIKEVERCHNPFWLGTPHVASEDFVYEGHYIPKDTVVILNTYSMHHDPERHVNPHDFDPERYIKDSTNNTESANLANPYDRDHWMFGAGRRICPGMIVAEREIWLAISRMLWAFDMVEIPEEPIDLKEYDGLSGRSPVPFRIKLIPRHENVAKVLGLEQLKSVVESEILNVYTKPSPKRMEAPQLAVSFSLVRADKESTNTLIEKSTPYEQHNGVDSSLSLQLLRHLGDKVKVLLIYPTRSVQKQPDPERRPFRRLTPPPEVCDMIVDHLQYDPSALANCLQACESCFQRCRKYLPVEGYAFKNKREVFLVLREDSGPGSRSDLPGTPLYAIGRHAVYPIAFRESQSVIIEGEDSMPTQGERQVNHLGSFAVMIAAKWSEVTTSLTIRHGAWSAGHLHPDVFLHLAHWRSIKELKLAEVTLPSASVFGNLIAALSSSLLYLTLSRVTFLDASKPLHLLTRSNSTAHRLPSGDSDHVSFVLTIHDLTPASLAVVAHTLLAANVGQDPWIRNLRVVCHNEAVGGCPSWTPQGLPCILRAAGETLRSMRLTLLASMPLRLSFAHNTRMVSLRLDIHIDEPDVEIAWLQRVLSTLPWSATDPALRSLALWFWVDVHVEDGHAVTQGRHCNGCARRSLPMSPLGAPATTSSIDAVLRRLAMRCRSMDLLLSRLCCHFAAARTSISKRGDRPSAPGFPAFVGGICLLVAKGESSRSLVAAVAEVLCAPSRTALWDDPASVGGANTMPAQRVDDYALWWYPARTL</sequence>
<evidence type="ECO:0000256" key="12">
    <source>
        <dbReference type="ARBA" id="ARBA00023136"/>
    </source>
</evidence>
<reference evidence="15 16" key="1">
    <citation type="submission" date="2017-04" db="EMBL/GenBank/DDBJ databases">
        <title>Genome Sequence of the Model Brown-Rot Fungus Postia placenta SB12.</title>
        <authorList>
            <consortium name="DOE Joint Genome Institute"/>
            <person name="Gaskell J."/>
            <person name="Kersten P."/>
            <person name="Larrondo L.F."/>
            <person name="Canessa P."/>
            <person name="Martinez D."/>
            <person name="Hibbett D."/>
            <person name="Schmoll M."/>
            <person name="Kubicek C.P."/>
            <person name="Martinez A.T."/>
            <person name="Yadav J."/>
            <person name="Master E."/>
            <person name="Magnuson J.K."/>
            <person name="James T."/>
            <person name="Yaver D."/>
            <person name="Berka R."/>
            <person name="Labutti K."/>
            <person name="Lipzen A."/>
            <person name="Aerts A."/>
            <person name="Barry K."/>
            <person name="Henrissat B."/>
            <person name="Blanchette R."/>
            <person name="Grigoriev I."/>
            <person name="Cullen D."/>
        </authorList>
    </citation>
    <scope>NUCLEOTIDE SEQUENCE [LARGE SCALE GENOMIC DNA]</scope>
    <source>
        <strain evidence="15 16">MAD-698-R-SB12</strain>
    </source>
</reference>
<evidence type="ECO:0000256" key="14">
    <source>
        <dbReference type="SAM" id="SignalP"/>
    </source>
</evidence>
<comment type="similarity">
    <text evidence="4">Belongs to the cytochrome P450 family.</text>
</comment>
<keyword evidence="8" id="KW-1133">Transmembrane helix</keyword>
<keyword evidence="14" id="KW-0732">Signal</keyword>
<dbReference type="GO" id="GO:0016020">
    <property type="term" value="C:membrane"/>
    <property type="evidence" value="ECO:0007669"/>
    <property type="project" value="UniProtKB-SubCell"/>
</dbReference>
<protein>
    <recommendedName>
        <fullName evidence="17">Cytochrome P450</fullName>
    </recommendedName>
</protein>
<dbReference type="OrthoDB" id="1470350at2759"/>
<evidence type="ECO:0000256" key="8">
    <source>
        <dbReference type="ARBA" id="ARBA00022989"/>
    </source>
</evidence>
<evidence type="ECO:0000256" key="5">
    <source>
        <dbReference type="ARBA" id="ARBA00022617"/>
    </source>
</evidence>
<organism evidence="15 16">
    <name type="scientific">Postia placenta MAD-698-R-SB12</name>
    <dbReference type="NCBI Taxonomy" id="670580"/>
    <lineage>
        <taxon>Eukaryota</taxon>
        <taxon>Fungi</taxon>
        <taxon>Dikarya</taxon>
        <taxon>Basidiomycota</taxon>
        <taxon>Agaricomycotina</taxon>
        <taxon>Agaricomycetes</taxon>
        <taxon>Polyporales</taxon>
        <taxon>Adustoporiaceae</taxon>
        <taxon>Rhodonia</taxon>
    </lineage>
</organism>
<feature type="chain" id="PRO_5010889096" description="Cytochrome P450" evidence="14">
    <location>
        <begin position="18"/>
        <end position="1116"/>
    </location>
</feature>